<evidence type="ECO:0000313" key="9">
    <source>
        <dbReference type="Proteomes" id="UP001165136"/>
    </source>
</evidence>
<evidence type="ECO:0000256" key="4">
    <source>
        <dbReference type="ARBA" id="ARBA00022989"/>
    </source>
</evidence>
<keyword evidence="2" id="KW-1003">Cell membrane</keyword>
<feature type="domain" description="Cardiolipin synthase N-terminal" evidence="7">
    <location>
        <begin position="31"/>
        <end position="73"/>
    </location>
</feature>
<dbReference type="GO" id="GO:0005886">
    <property type="term" value="C:plasma membrane"/>
    <property type="evidence" value="ECO:0007669"/>
    <property type="project" value="UniProtKB-SubCell"/>
</dbReference>
<evidence type="ECO:0000256" key="6">
    <source>
        <dbReference type="SAM" id="Phobius"/>
    </source>
</evidence>
<keyword evidence="3 6" id="KW-0812">Transmembrane</keyword>
<evidence type="ECO:0000313" key="8">
    <source>
        <dbReference type="EMBL" id="GLY67274.1"/>
    </source>
</evidence>
<evidence type="ECO:0000256" key="1">
    <source>
        <dbReference type="ARBA" id="ARBA00004651"/>
    </source>
</evidence>
<comment type="subcellular location">
    <subcellularLocation>
        <location evidence="1">Cell membrane</location>
        <topology evidence="1">Multi-pass membrane protein</topology>
    </subcellularLocation>
</comment>
<keyword evidence="9" id="KW-1185">Reference proteome</keyword>
<comment type="caution">
    <text evidence="8">The sequence shown here is derived from an EMBL/GenBank/DDBJ whole genome shotgun (WGS) entry which is preliminary data.</text>
</comment>
<feature type="transmembrane region" description="Helical" evidence="6">
    <location>
        <begin position="49"/>
        <end position="71"/>
    </location>
</feature>
<sequence>MTGQRRWRDLDPRKRRRIVAAVIAEGGLKTAALVDIARRPARQIRGPKWIWAAVVTLVNSFGVVPVAYFVFGRQKPRSESA</sequence>
<proteinExistence type="predicted"/>
<evidence type="ECO:0000259" key="7">
    <source>
        <dbReference type="Pfam" id="PF13396"/>
    </source>
</evidence>
<protein>
    <recommendedName>
        <fullName evidence="7">Cardiolipin synthase N-terminal domain-containing protein</fullName>
    </recommendedName>
</protein>
<dbReference type="Pfam" id="PF13396">
    <property type="entry name" value="PLDc_N"/>
    <property type="match status" value="1"/>
</dbReference>
<keyword evidence="5 6" id="KW-0472">Membrane</keyword>
<keyword evidence="4 6" id="KW-1133">Transmembrane helix</keyword>
<dbReference type="AlphaFoldDB" id="A0A9W6R175"/>
<dbReference type="InterPro" id="IPR027379">
    <property type="entry name" value="CLS_N"/>
</dbReference>
<accession>A0A9W6R175</accession>
<dbReference type="Proteomes" id="UP001165136">
    <property type="component" value="Unassembled WGS sequence"/>
</dbReference>
<evidence type="ECO:0000256" key="3">
    <source>
        <dbReference type="ARBA" id="ARBA00022692"/>
    </source>
</evidence>
<organism evidence="8 9">
    <name type="scientific">Amycolatopsis taiwanensis</name>
    <dbReference type="NCBI Taxonomy" id="342230"/>
    <lineage>
        <taxon>Bacteria</taxon>
        <taxon>Bacillati</taxon>
        <taxon>Actinomycetota</taxon>
        <taxon>Actinomycetes</taxon>
        <taxon>Pseudonocardiales</taxon>
        <taxon>Pseudonocardiaceae</taxon>
        <taxon>Amycolatopsis</taxon>
    </lineage>
</organism>
<dbReference type="EMBL" id="BSTI01000008">
    <property type="protein sequence ID" value="GLY67274.1"/>
    <property type="molecule type" value="Genomic_DNA"/>
</dbReference>
<evidence type="ECO:0000256" key="2">
    <source>
        <dbReference type="ARBA" id="ARBA00022475"/>
    </source>
</evidence>
<evidence type="ECO:0000256" key="5">
    <source>
        <dbReference type="ARBA" id="ARBA00023136"/>
    </source>
</evidence>
<dbReference type="RefSeq" id="WP_285487725.1">
    <property type="nucleotide sequence ID" value="NZ_BSTI01000008.1"/>
</dbReference>
<gene>
    <name evidence="8" type="ORF">Atai01_38930</name>
</gene>
<reference evidence="8" key="1">
    <citation type="submission" date="2023-03" db="EMBL/GenBank/DDBJ databases">
        <title>Amycolatopsis taiwanensis NBRC 103393.</title>
        <authorList>
            <person name="Ichikawa N."/>
            <person name="Sato H."/>
            <person name="Tonouchi N."/>
        </authorList>
    </citation>
    <scope>NUCLEOTIDE SEQUENCE</scope>
    <source>
        <strain evidence="8">NBRC 103393</strain>
    </source>
</reference>
<name>A0A9W6R175_9PSEU</name>